<proteinExistence type="predicted"/>
<keyword evidence="9" id="KW-1185">Reference proteome</keyword>
<dbReference type="PANTHER" id="PTHR14487">
    <property type="entry name" value="ADRENOCORTICAL DYSPLASIA PROTEIN ACD"/>
    <property type="match status" value="1"/>
</dbReference>
<feature type="region of interest" description="Disordered" evidence="6">
    <location>
        <begin position="441"/>
        <end position="483"/>
    </location>
</feature>
<dbReference type="OrthoDB" id="9899304at2759"/>
<dbReference type="GO" id="GO:0070198">
    <property type="term" value="P:protein localization to chromosome, telomeric region"/>
    <property type="evidence" value="ECO:0007669"/>
    <property type="project" value="TreeGrafter"/>
</dbReference>
<evidence type="ECO:0000313" key="8">
    <source>
        <dbReference type="EMBL" id="GCB67761.1"/>
    </source>
</evidence>
<dbReference type="PANTHER" id="PTHR14487:SF3">
    <property type="entry name" value="ADRENOCORTICAL DYSPLASIA PROTEIN HOMOLOG"/>
    <property type="match status" value="1"/>
</dbReference>
<feature type="region of interest" description="Disordered" evidence="6">
    <location>
        <begin position="296"/>
        <end position="327"/>
    </location>
</feature>
<dbReference type="InterPro" id="IPR028631">
    <property type="entry name" value="ACD"/>
</dbReference>
<protein>
    <recommendedName>
        <fullName evidence="7">Shelterin complex subunit TPP1/Est3 domain-containing protein</fullName>
    </recommendedName>
</protein>
<keyword evidence="5" id="KW-0539">Nucleus</keyword>
<dbReference type="GO" id="GO:0070187">
    <property type="term" value="C:shelterin complex"/>
    <property type="evidence" value="ECO:0007669"/>
    <property type="project" value="InterPro"/>
</dbReference>
<dbReference type="EMBL" id="BFAA01005808">
    <property type="protein sequence ID" value="GCB67761.1"/>
    <property type="molecule type" value="Genomic_DNA"/>
</dbReference>
<dbReference type="GO" id="GO:0042162">
    <property type="term" value="F:telomeric DNA binding"/>
    <property type="evidence" value="ECO:0007669"/>
    <property type="project" value="InterPro"/>
</dbReference>
<sequence length="645" mass="71484">ASAKRSDWAWLRDSADNTYLPTLSFVLPENWIKEAEYDEPAAVVHVSDLKHYIKAVVTKEAKRDLEQEEENYTFSDIKNKIVILRKFNVELRLELQLVSLCLSNLIAAVEDEDNSLKSAVELCLDLTDSCKASTSTSSYLLPSIHPPTGWKTSSRKNTNKINIFTIPEAMLMISSNQEEVLNNIKEWKDDFVCTEDADSEVEHNGDTDTSLNNADGQEAASSQNPWNEVLPVRLAGTPSSGETYFSCASEPCKKHFGECDGQLPSTFSDSPAYNKKAIEHQFLNSSTQDPEKSLQLYTDSSQQEQSHSEELCVGNPSHTPNTPADNRLVRTDVAEPEELPVNNIEKSLNHSRTACTRLFKNISPLSVAANSYSNLNCVGPFKNIAPVPSTTGGSHTNQNGGPNTEAQNCSTVAGNYVLEVGEQQLNQGEDEEPYEILRAGKRKRQFVDSEDEPAEDEPDGNRVEPGTSNVVNGNQNSSDVSSDETFIGTDNFEEITNDVCQMNTIAKRDKSCRKHEAGRNAMFKETDLRSVTENTITMVSRKYNKLDFASERPCEQVSDCRRQTSSEASIVQPTADVSAGMKHALSPNAKQDKVKPLRHPDGSQFLYNYPAPTDELISQVNSVRVPSGLLKWAVSYLTRSSLTQD</sequence>
<dbReference type="GO" id="GO:0005697">
    <property type="term" value="C:telomerase holoenzyme complex"/>
    <property type="evidence" value="ECO:0007669"/>
    <property type="project" value="InterPro"/>
</dbReference>
<reference evidence="8 9" key="1">
    <citation type="journal article" date="2018" name="Nat. Ecol. Evol.">
        <title>Shark genomes provide insights into elasmobranch evolution and the origin of vertebrates.</title>
        <authorList>
            <person name="Hara Y"/>
            <person name="Yamaguchi K"/>
            <person name="Onimaru K"/>
            <person name="Kadota M"/>
            <person name="Koyanagi M"/>
            <person name="Keeley SD"/>
            <person name="Tatsumi K"/>
            <person name="Tanaka K"/>
            <person name="Motone F"/>
            <person name="Kageyama Y"/>
            <person name="Nozu R"/>
            <person name="Adachi N"/>
            <person name="Nishimura O"/>
            <person name="Nakagawa R"/>
            <person name="Tanegashima C"/>
            <person name="Kiyatake I"/>
            <person name="Matsumoto R"/>
            <person name="Murakumo K"/>
            <person name="Nishida K"/>
            <person name="Terakita A"/>
            <person name="Kuratani S"/>
            <person name="Sato K"/>
            <person name="Hyodo S Kuraku.S."/>
        </authorList>
    </citation>
    <scope>NUCLEOTIDE SEQUENCE [LARGE SCALE GENOMIC DNA]</scope>
</reference>
<evidence type="ECO:0000256" key="5">
    <source>
        <dbReference type="ARBA" id="ARBA00023242"/>
    </source>
</evidence>
<dbReference type="OMA" id="EITNDVC"/>
<dbReference type="GO" id="GO:0032211">
    <property type="term" value="P:negative regulation of telomere maintenance via telomerase"/>
    <property type="evidence" value="ECO:0007669"/>
    <property type="project" value="TreeGrafter"/>
</dbReference>
<comment type="caution">
    <text evidence="8">The sequence shown here is derived from an EMBL/GenBank/DDBJ whole genome shotgun (WGS) entry which is preliminary data.</text>
</comment>
<feature type="compositionally biased region" description="Polar residues" evidence="6">
    <location>
        <begin position="207"/>
        <end position="226"/>
    </location>
</feature>
<dbReference type="Pfam" id="PF10341">
    <property type="entry name" value="TPP1"/>
    <property type="match status" value="1"/>
</dbReference>
<dbReference type="InterPro" id="IPR019437">
    <property type="entry name" value="TPP1/Est3"/>
</dbReference>
<dbReference type="AlphaFoldDB" id="A0A401P3S1"/>
<evidence type="ECO:0000256" key="2">
    <source>
        <dbReference type="ARBA" id="ARBA00004574"/>
    </source>
</evidence>
<evidence type="ECO:0000259" key="7">
    <source>
        <dbReference type="Pfam" id="PF10341"/>
    </source>
</evidence>
<dbReference type="GO" id="GO:0007004">
    <property type="term" value="P:telomere maintenance via telomerase"/>
    <property type="evidence" value="ECO:0007669"/>
    <property type="project" value="InterPro"/>
</dbReference>
<keyword evidence="4" id="KW-0779">Telomere</keyword>
<evidence type="ECO:0000256" key="6">
    <source>
        <dbReference type="SAM" id="MobiDB-lite"/>
    </source>
</evidence>
<evidence type="ECO:0000256" key="4">
    <source>
        <dbReference type="ARBA" id="ARBA00022895"/>
    </source>
</evidence>
<evidence type="ECO:0000313" key="9">
    <source>
        <dbReference type="Proteomes" id="UP000288216"/>
    </source>
</evidence>
<comment type="subcellular location">
    <subcellularLocation>
        <location evidence="2">Chromosome</location>
        <location evidence="2">Telomere</location>
    </subcellularLocation>
    <subcellularLocation>
        <location evidence="1">Nucleus</location>
    </subcellularLocation>
</comment>
<feature type="region of interest" description="Disordered" evidence="6">
    <location>
        <begin position="196"/>
        <end position="226"/>
    </location>
</feature>
<evidence type="ECO:0000256" key="3">
    <source>
        <dbReference type="ARBA" id="ARBA00022454"/>
    </source>
</evidence>
<feature type="compositionally biased region" description="Polar residues" evidence="6">
    <location>
        <begin position="466"/>
        <end position="483"/>
    </location>
</feature>
<dbReference type="STRING" id="75743.A0A401P3S1"/>
<accession>A0A401P3S1</accession>
<feature type="compositionally biased region" description="Acidic residues" evidence="6">
    <location>
        <begin position="448"/>
        <end position="458"/>
    </location>
</feature>
<feature type="domain" description="Shelterin complex subunit TPP1/Est3" evidence="7">
    <location>
        <begin position="37"/>
        <end position="91"/>
    </location>
</feature>
<gene>
    <name evidence="8" type="ORF">scyTo_0012187</name>
</gene>
<name>A0A401P3S1_SCYTO</name>
<dbReference type="GO" id="GO:0016233">
    <property type="term" value="P:telomere capping"/>
    <property type="evidence" value="ECO:0007669"/>
    <property type="project" value="InterPro"/>
</dbReference>
<keyword evidence="3" id="KW-0158">Chromosome</keyword>
<dbReference type="Gene3D" id="2.40.50.960">
    <property type="match status" value="1"/>
</dbReference>
<feature type="non-terminal residue" evidence="8">
    <location>
        <position position="1"/>
    </location>
</feature>
<evidence type="ECO:0000256" key="1">
    <source>
        <dbReference type="ARBA" id="ARBA00004123"/>
    </source>
</evidence>
<dbReference type="Proteomes" id="UP000288216">
    <property type="component" value="Unassembled WGS sequence"/>
</dbReference>
<organism evidence="8 9">
    <name type="scientific">Scyliorhinus torazame</name>
    <name type="common">Cloudy catshark</name>
    <name type="synonym">Catulus torazame</name>
    <dbReference type="NCBI Taxonomy" id="75743"/>
    <lineage>
        <taxon>Eukaryota</taxon>
        <taxon>Metazoa</taxon>
        <taxon>Chordata</taxon>
        <taxon>Craniata</taxon>
        <taxon>Vertebrata</taxon>
        <taxon>Chondrichthyes</taxon>
        <taxon>Elasmobranchii</taxon>
        <taxon>Galeomorphii</taxon>
        <taxon>Galeoidea</taxon>
        <taxon>Carcharhiniformes</taxon>
        <taxon>Scyliorhinidae</taxon>
        <taxon>Scyliorhinus</taxon>
    </lineage>
</organism>